<dbReference type="PANTHER" id="PTHR48154">
    <property type="entry name" value="PROTEIN, PUTATIVE-RELATED"/>
    <property type="match status" value="1"/>
</dbReference>
<reference evidence="2 3" key="1">
    <citation type="journal article" date="2021" name="bioRxiv">
        <title>Chromosome-scale and haplotype-resolved genome assembly of a tetraploid potato cultivar.</title>
        <authorList>
            <person name="Sun H."/>
            <person name="Jiao W.-B."/>
            <person name="Krause K."/>
            <person name="Campoy J.A."/>
            <person name="Goel M."/>
            <person name="Folz-Donahue K."/>
            <person name="Kukat C."/>
            <person name="Huettel B."/>
            <person name="Schneeberger K."/>
        </authorList>
    </citation>
    <scope>NUCLEOTIDE SEQUENCE [LARGE SCALE GENOMIC DNA]</scope>
    <source>
        <strain evidence="2">SolTubOtavaFocal</strain>
        <tissue evidence="2">Leaves</tissue>
    </source>
</reference>
<protein>
    <recommendedName>
        <fullName evidence="1">DUF7745 domain-containing protein</fullName>
    </recommendedName>
</protein>
<dbReference type="EMBL" id="JAIVGD010000018">
    <property type="protein sequence ID" value="KAH0754291.1"/>
    <property type="molecule type" value="Genomic_DNA"/>
</dbReference>
<evidence type="ECO:0000313" key="3">
    <source>
        <dbReference type="Proteomes" id="UP000826656"/>
    </source>
</evidence>
<sequence length="156" mass="18547">MVEGFPSKLKTWWENFTTSEKLAIARRLGCLPMLFKVNPDKHVIRTLIQFWDPDYVVFAVKDFELTPTLEEICYFTSLKYRGRGQIIPHSQSGKKFLLYLGLKNEKKLRCFEHNWVSLDCLYEIYGRSDSYKVFRKEFSCTYVHWQARRLIAFAVA</sequence>
<dbReference type="Pfam" id="PF24924">
    <property type="entry name" value="DUF7745"/>
    <property type="match status" value="1"/>
</dbReference>
<gene>
    <name evidence="2" type="ORF">KY290_024561</name>
</gene>
<keyword evidence="3" id="KW-1185">Reference proteome</keyword>
<proteinExistence type="predicted"/>
<feature type="domain" description="DUF7745" evidence="1">
    <location>
        <begin position="14"/>
        <end position="83"/>
    </location>
</feature>
<dbReference type="InterPro" id="IPR056647">
    <property type="entry name" value="DUF7745"/>
</dbReference>
<evidence type="ECO:0000313" key="2">
    <source>
        <dbReference type="EMBL" id="KAH0754291.1"/>
    </source>
</evidence>
<evidence type="ECO:0000259" key="1">
    <source>
        <dbReference type="Pfam" id="PF24924"/>
    </source>
</evidence>
<dbReference type="Proteomes" id="UP000826656">
    <property type="component" value="Unassembled WGS sequence"/>
</dbReference>
<organism evidence="2 3">
    <name type="scientific">Solanum tuberosum</name>
    <name type="common">Potato</name>
    <dbReference type="NCBI Taxonomy" id="4113"/>
    <lineage>
        <taxon>Eukaryota</taxon>
        <taxon>Viridiplantae</taxon>
        <taxon>Streptophyta</taxon>
        <taxon>Embryophyta</taxon>
        <taxon>Tracheophyta</taxon>
        <taxon>Spermatophyta</taxon>
        <taxon>Magnoliopsida</taxon>
        <taxon>eudicotyledons</taxon>
        <taxon>Gunneridae</taxon>
        <taxon>Pentapetalae</taxon>
        <taxon>asterids</taxon>
        <taxon>lamiids</taxon>
        <taxon>Solanales</taxon>
        <taxon>Solanaceae</taxon>
        <taxon>Solanoideae</taxon>
        <taxon>Solaneae</taxon>
        <taxon>Solanum</taxon>
    </lineage>
</organism>
<dbReference type="PANTHER" id="PTHR48154:SF1">
    <property type="entry name" value="PROTEIN, PUTATIVE-RELATED"/>
    <property type="match status" value="1"/>
</dbReference>
<comment type="caution">
    <text evidence="2">The sequence shown here is derived from an EMBL/GenBank/DDBJ whole genome shotgun (WGS) entry which is preliminary data.</text>
</comment>
<name>A0ABQ7UR10_SOLTU</name>
<accession>A0ABQ7UR10</accession>